<accession>A0ABD4SUD4</accession>
<dbReference type="RefSeq" id="WP_239894491.1">
    <property type="nucleotide sequence ID" value="NZ_JAJAXM010000036.1"/>
</dbReference>
<dbReference type="EMBL" id="JAJAXM010000036">
    <property type="protein sequence ID" value="MCG9027084.1"/>
    <property type="molecule type" value="Genomic_DNA"/>
</dbReference>
<dbReference type="AlphaFoldDB" id="A0ABD4SUD4"/>
<name>A0ABD4SUD4_9NEIS</name>
<comment type="caution">
    <text evidence="2">The sequence shown here is derived from an EMBL/GenBank/DDBJ whole genome shotgun (WGS) entry which is preliminary data.</text>
</comment>
<evidence type="ECO:0000313" key="3">
    <source>
        <dbReference type="Proteomes" id="UP001200247"/>
    </source>
</evidence>
<feature type="region of interest" description="Disordered" evidence="1">
    <location>
        <begin position="125"/>
        <end position="163"/>
    </location>
</feature>
<evidence type="ECO:0000256" key="1">
    <source>
        <dbReference type="SAM" id="MobiDB-lite"/>
    </source>
</evidence>
<sequence length="213" mass="23178">MHLVLFFDGGRVLITIRGIPLTQDGRTLSKAVRMAEAYAKTVCRDLDAVMNSSDEEIADKLYSAGTEEVCSHDIEAIRDDAIAAVSDALDYLTRAKRVLMVIDHIGDPRAQPVLQSQIVMPSVATGKSSCRATRTRRASKAASKSASGDTGDPDPEPRRRLPKSRLARLSIAAVWRFLRPDNPRIQQTVNCIPDHADACASESLIAVCLEHAA</sequence>
<proteinExistence type="predicted"/>
<gene>
    <name evidence="2" type="ORF">LH440_14450</name>
</gene>
<protein>
    <submittedName>
        <fullName evidence="2">Uncharacterized protein</fullName>
    </submittedName>
</protein>
<evidence type="ECO:0000313" key="2">
    <source>
        <dbReference type="EMBL" id="MCG9027084.1"/>
    </source>
</evidence>
<dbReference type="Proteomes" id="UP001200247">
    <property type="component" value="Unassembled WGS sequence"/>
</dbReference>
<organism evidence="2 3">
    <name type="scientific">Laribacter hongkongensis</name>
    <dbReference type="NCBI Taxonomy" id="168471"/>
    <lineage>
        <taxon>Bacteria</taxon>
        <taxon>Pseudomonadati</taxon>
        <taxon>Pseudomonadota</taxon>
        <taxon>Betaproteobacteria</taxon>
        <taxon>Neisseriales</taxon>
        <taxon>Aquaspirillaceae</taxon>
        <taxon>Laribacter</taxon>
    </lineage>
</organism>
<reference evidence="2 3" key="1">
    <citation type="submission" date="2021-10" db="EMBL/GenBank/DDBJ databases">
        <title>Whole-genome sequencing analysis of Laribacter hongkongensis: virulence gene profiles, carbohydrate-active enzyme prediction, and antimicrobial resistance characterization.</title>
        <authorList>
            <person name="Yuan P."/>
            <person name="Zhan Y."/>
            <person name="Chen D."/>
        </authorList>
    </citation>
    <scope>NUCLEOTIDE SEQUENCE [LARGE SCALE GENOMIC DNA]</scope>
    <source>
        <strain evidence="2 3">W67</strain>
    </source>
</reference>